<gene>
    <name evidence="1" type="ORF">Q4481_09765</name>
</gene>
<dbReference type="EMBL" id="JAUOZU010000007">
    <property type="protein sequence ID" value="MDO6964244.1"/>
    <property type="molecule type" value="Genomic_DNA"/>
</dbReference>
<dbReference type="Proteomes" id="UP001174932">
    <property type="component" value="Unassembled WGS sequence"/>
</dbReference>
<evidence type="ECO:0000313" key="1">
    <source>
        <dbReference type="EMBL" id="MDO6964244.1"/>
    </source>
</evidence>
<reference evidence="1" key="1">
    <citation type="journal article" date="2015" name="Int. J. Syst. Evol. Microbiol.">
        <title>Rhizobium alvei sp. nov., isolated from a freshwater river.</title>
        <authorList>
            <person name="Sheu S.Y."/>
            <person name="Huang H.W."/>
            <person name="Young C.C."/>
            <person name="Chen W.M."/>
        </authorList>
    </citation>
    <scope>NUCLEOTIDE SEQUENCE</scope>
    <source>
        <strain evidence="1">TNR-22</strain>
    </source>
</reference>
<evidence type="ECO:0000313" key="2">
    <source>
        <dbReference type="Proteomes" id="UP001174932"/>
    </source>
</evidence>
<reference evidence="1" key="2">
    <citation type="submission" date="2023-07" db="EMBL/GenBank/DDBJ databases">
        <authorList>
            <person name="Shen H."/>
        </authorList>
    </citation>
    <scope>NUCLEOTIDE SEQUENCE</scope>
    <source>
        <strain evidence="1">TNR-22</strain>
    </source>
</reference>
<keyword evidence="2" id="KW-1185">Reference proteome</keyword>
<dbReference type="RefSeq" id="WP_304376171.1">
    <property type="nucleotide sequence ID" value="NZ_JAUOZU010000007.1"/>
</dbReference>
<protein>
    <submittedName>
        <fullName evidence="1">Uncharacterized protein</fullName>
    </submittedName>
</protein>
<sequence length="53" mass="5820">MSSDRTEFCLSLFADENVREGLVPSSDMRDVSRVCCSRSIIGFAGAKLAFMGR</sequence>
<accession>A0ABT8YKY9</accession>
<name>A0ABT8YKY9_9HYPH</name>
<proteinExistence type="predicted"/>
<organism evidence="1 2">
    <name type="scientific">Rhizobium alvei</name>
    <dbReference type="NCBI Taxonomy" id="1132659"/>
    <lineage>
        <taxon>Bacteria</taxon>
        <taxon>Pseudomonadati</taxon>
        <taxon>Pseudomonadota</taxon>
        <taxon>Alphaproteobacteria</taxon>
        <taxon>Hyphomicrobiales</taxon>
        <taxon>Rhizobiaceae</taxon>
        <taxon>Rhizobium/Agrobacterium group</taxon>
        <taxon>Rhizobium</taxon>
    </lineage>
</organism>
<comment type="caution">
    <text evidence="1">The sequence shown here is derived from an EMBL/GenBank/DDBJ whole genome shotgun (WGS) entry which is preliminary data.</text>
</comment>